<keyword evidence="3" id="KW-1185">Reference proteome</keyword>
<reference evidence="2 3" key="1">
    <citation type="submission" date="2018-11" db="EMBL/GenBank/DDBJ databases">
        <title>Sequencing the genomes of 1000 actinobacteria strains.</title>
        <authorList>
            <person name="Klenk H.-P."/>
        </authorList>
    </citation>
    <scope>NUCLEOTIDE SEQUENCE [LARGE SCALE GENOMIC DNA]</scope>
    <source>
        <strain evidence="2 3">DSM 44231</strain>
    </source>
</reference>
<comment type="caution">
    <text evidence="2">The sequence shown here is derived from an EMBL/GenBank/DDBJ whole genome shotgun (WGS) entry which is preliminary data.</text>
</comment>
<dbReference type="Gene3D" id="3.40.50.360">
    <property type="match status" value="1"/>
</dbReference>
<feature type="domain" description="NADPH-dependent FMN reductase-like" evidence="1">
    <location>
        <begin position="1"/>
        <end position="146"/>
    </location>
</feature>
<protein>
    <submittedName>
        <fullName evidence="2">Multimeric flavodoxin WrbA</fullName>
    </submittedName>
</protein>
<dbReference type="RefSeq" id="WP_123742692.1">
    <property type="nucleotide sequence ID" value="NZ_RJKM01000001.1"/>
</dbReference>
<sequence length="203" mass="21683">MRAVVLNCTLKKSPDPSNTQLLADVVVEALERRDVEVRTFRVVDHAVPPGVVTDLGEGDEWPTLHDALLDAEILVVATPTWVGHPSSIAQRVIERMDAMISEQDDEGRPVAYNRVAGVVVTGNEDGAHHVISEVCGALGDIGYTVPGQAWTYWNMGPGPGPDYPDTDHGHDWSKSTGEAMAANLHAVATALARTPIPPPPSSS</sequence>
<dbReference type="Proteomes" id="UP000268727">
    <property type="component" value="Unassembled WGS sequence"/>
</dbReference>
<dbReference type="EMBL" id="RJKM01000001">
    <property type="protein sequence ID" value="ROP36766.1"/>
    <property type="molecule type" value="Genomic_DNA"/>
</dbReference>
<gene>
    <name evidence="2" type="ORF">EDD40_2044</name>
</gene>
<dbReference type="InterPro" id="IPR029039">
    <property type="entry name" value="Flavoprotein-like_sf"/>
</dbReference>
<dbReference type="SUPFAM" id="SSF52218">
    <property type="entry name" value="Flavoproteins"/>
    <property type="match status" value="1"/>
</dbReference>
<dbReference type="Pfam" id="PF03358">
    <property type="entry name" value="FMN_red"/>
    <property type="match status" value="1"/>
</dbReference>
<dbReference type="AlphaFoldDB" id="A0A3N1H2X7"/>
<accession>A0A3N1H2X7</accession>
<proteinExistence type="predicted"/>
<evidence type="ECO:0000313" key="3">
    <source>
        <dbReference type="Proteomes" id="UP000268727"/>
    </source>
</evidence>
<organism evidence="2 3">
    <name type="scientific">Saccharothrix texasensis</name>
    <dbReference type="NCBI Taxonomy" id="103734"/>
    <lineage>
        <taxon>Bacteria</taxon>
        <taxon>Bacillati</taxon>
        <taxon>Actinomycetota</taxon>
        <taxon>Actinomycetes</taxon>
        <taxon>Pseudonocardiales</taxon>
        <taxon>Pseudonocardiaceae</taxon>
        <taxon>Saccharothrix</taxon>
    </lineage>
</organism>
<evidence type="ECO:0000313" key="2">
    <source>
        <dbReference type="EMBL" id="ROP36766.1"/>
    </source>
</evidence>
<dbReference type="InterPro" id="IPR005025">
    <property type="entry name" value="FMN_Rdtase-like_dom"/>
</dbReference>
<dbReference type="GO" id="GO:0016491">
    <property type="term" value="F:oxidoreductase activity"/>
    <property type="evidence" value="ECO:0007669"/>
    <property type="project" value="InterPro"/>
</dbReference>
<dbReference type="OrthoDB" id="8853249at2"/>
<name>A0A3N1H2X7_9PSEU</name>
<evidence type="ECO:0000259" key="1">
    <source>
        <dbReference type="Pfam" id="PF03358"/>
    </source>
</evidence>